<name>A0A6A6LV54_HEVBR</name>
<dbReference type="FunFam" id="1.20.1260.60:FF:000002">
    <property type="entry name" value="Vacuolar protein sorting-associated protein IST1"/>
    <property type="match status" value="1"/>
</dbReference>
<feature type="compositionally biased region" description="Basic and acidic residues" evidence="2">
    <location>
        <begin position="331"/>
        <end position="362"/>
    </location>
</feature>
<feature type="compositionally biased region" description="Basic and acidic residues" evidence="2">
    <location>
        <begin position="596"/>
        <end position="614"/>
    </location>
</feature>
<proteinExistence type="inferred from homology"/>
<organism evidence="3 4">
    <name type="scientific">Hevea brasiliensis</name>
    <name type="common">Para rubber tree</name>
    <name type="synonym">Siphonia brasiliensis</name>
    <dbReference type="NCBI Taxonomy" id="3981"/>
    <lineage>
        <taxon>Eukaryota</taxon>
        <taxon>Viridiplantae</taxon>
        <taxon>Streptophyta</taxon>
        <taxon>Embryophyta</taxon>
        <taxon>Tracheophyta</taxon>
        <taxon>Spermatophyta</taxon>
        <taxon>Magnoliopsida</taxon>
        <taxon>eudicotyledons</taxon>
        <taxon>Gunneridae</taxon>
        <taxon>Pentapetalae</taxon>
        <taxon>rosids</taxon>
        <taxon>fabids</taxon>
        <taxon>Malpighiales</taxon>
        <taxon>Euphorbiaceae</taxon>
        <taxon>Crotonoideae</taxon>
        <taxon>Micrandreae</taxon>
        <taxon>Hevea</taxon>
    </lineage>
</organism>
<feature type="region of interest" description="Disordered" evidence="2">
    <location>
        <begin position="305"/>
        <end position="545"/>
    </location>
</feature>
<feature type="compositionally biased region" description="Basic residues" evidence="2">
    <location>
        <begin position="508"/>
        <end position="518"/>
    </location>
</feature>
<dbReference type="EMBL" id="JAAGAX010000009">
    <property type="protein sequence ID" value="KAF2304864.1"/>
    <property type="molecule type" value="Genomic_DNA"/>
</dbReference>
<comment type="caution">
    <text evidence="3">The sequence shown here is derived from an EMBL/GenBank/DDBJ whole genome shotgun (WGS) entry which is preliminary data.</text>
</comment>
<dbReference type="GO" id="GO:0015031">
    <property type="term" value="P:protein transport"/>
    <property type="evidence" value="ECO:0007669"/>
    <property type="project" value="InterPro"/>
</dbReference>
<feature type="compositionally biased region" description="Basic and acidic residues" evidence="2">
    <location>
        <begin position="305"/>
        <end position="318"/>
    </location>
</feature>
<evidence type="ECO:0000256" key="1">
    <source>
        <dbReference type="ARBA" id="ARBA00005536"/>
    </source>
</evidence>
<dbReference type="Pfam" id="PF03398">
    <property type="entry name" value="Ist1"/>
    <property type="match status" value="1"/>
</dbReference>
<dbReference type="InterPro" id="IPR005061">
    <property type="entry name" value="Ist1"/>
</dbReference>
<feature type="compositionally biased region" description="Basic and acidic residues" evidence="2">
    <location>
        <begin position="247"/>
        <end position="265"/>
    </location>
</feature>
<keyword evidence="4" id="KW-1185">Reference proteome</keyword>
<accession>A0A6A6LV54</accession>
<evidence type="ECO:0000313" key="3">
    <source>
        <dbReference type="EMBL" id="KAF2304864.1"/>
    </source>
</evidence>
<dbReference type="PANTHER" id="PTHR12161:SF14">
    <property type="entry name" value="REGULATOR OF VPS4 ACTIVITY IN THE MVB PATHWAY PROTEIN"/>
    <property type="match status" value="1"/>
</dbReference>
<sequence length="676" mass="76801">MLDGLLGRSFASKCKSLIKMTKSRIEVIRRKRKATLKFLKKDMADLLANGLDINAYGRAEGLLAELALSSCYDFVEKSCDFVSKHLSVMQRMRHCPEDCREAVSSIMFAAARFSDLPELRDLRDIFYERYGNSVELFANQEFVENLSSKPSTTEKKVQLMHDIASEVGIKWDSRSFEQRVSKPSAPAQGFWEDECWSLLYVIILQEQRKIYGSPNVHDDQYKSINGKNTVLKGKHDFSLKERLERDNDDHRLLNGKDSNTSRRNELNSQSGNQVPSNGYKLINVGEEHMLKRETHDSLFQGKQEVAVEKREPSKEDTPLKTVRLGSSSQRKRIESFDGGDKLHDGRENAAPIRDGHLSHGKPDVLPSYAGSWSKGDARDSVAGNHHSGQYDAAKSARNVQEEARKFKPCYNNAIPPPYTKPNAKLKDGKYEGSLGSSFTGSDSNVVSQDFSRDNRANAGNRSEKILQEAYHPDRERRSVIHTRASDNVHENDRHQDEGICSNPIPKPRSSRRRHSKSHTSHDDVGNLEDIGVVKRRSKSRRRDDSRRGLQILFDDEHYRNDEEERMIDKLLIHYSKKPSAYEPGKVRRKSKSHHANHQDAEEDKSPQHGNKDGPSEISEILPPPDQFLSLLSKQLLQMQQKCLLAPLPSSQTSQAQPSMCIPSYLIMMTWPLGLQP</sequence>
<dbReference type="AlphaFoldDB" id="A0A6A6LV54"/>
<protein>
    <recommendedName>
        <fullName evidence="5">IST1-like protein</fullName>
    </recommendedName>
</protein>
<evidence type="ECO:0008006" key="5">
    <source>
        <dbReference type="Google" id="ProtNLM"/>
    </source>
</evidence>
<feature type="region of interest" description="Disordered" evidence="2">
    <location>
        <begin position="579"/>
        <end position="623"/>
    </location>
</feature>
<feature type="region of interest" description="Disordered" evidence="2">
    <location>
        <begin position="247"/>
        <end position="278"/>
    </location>
</feature>
<evidence type="ECO:0000313" key="4">
    <source>
        <dbReference type="Proteomes" id="UP000467840"/>
    </source>
</evidence>
<dbReference type="Gene3D" id="1.20.1260.60">
    <property type="entry name" value="Vacuolar protein sorting-associated protein Ist1"/>
    <property type="match status" value="1"/>
</dbReference>
<feature type="compositionally biased region" description="Polar residues" evidence="2">
    <location>
        <begin position="266"/>
        <end position="276"/>
    </location>
</feature>
<dbReference type="PANTHER" id="PTHR12161">
    <property type="entry name" value="IST1 FAMILY MEMBER"/>
    <property type="match status" value="1"/>
</dbReference>
<feature type="compositionally biased region" description="Basic and acidic residues" evidence="2">
    <location>
        <begin position="450"/>
        <end position="497"/>
    </location>
</feature>
<reference evidence="3 4" key="1">
    <citation type="journal article" date="2020" name="Mol. Plant">
        <title>The Chromosome-Based Rubber Tree Genome Provides New Insights into Spurge Genome Evolution and Rubber Biosynthesis.</title>
        <authorList>
            <person name="Liu J."/>
            <person name="Shi C."/>
            <person name="Shi C.C."/>
            <person name="Li W."/>
            <person name="Zhang Q.J."/>
            <person name="Zhang Y."/>
            <person name="Li K."/>
            <person name="Lu H.F."/>
            <person name="Shi C."/>
            <person name="Zhu S.T."/>
            <person name="Xiao Z.Y."/>
            <person name="Nan H."/>
            <person name="Yue Y."/>
            <person name="Zhu X.G."/>
            <person name="Wu Y."/>
            <person name="Hong X.N."/>
            <person name="Fan G.Y."/>
            <person name="Tong Y."/>
            <person name="Zhang D."/>
            <person name="Mao C.L."/>
            <person name="Liu Y.L."/>
            <person name="Hao S.J."/>
            <person name="Liu W.Q."/>
            <person name="Lv M.Q."/>
            <person name="Zhang H.B."/>
            <person name="Liu Y."/>
            <person name="Hu-Tang G.R."/>
            <person name="Wang J.P."/>
            <person name="Wang J.H."/>
            <person name="Sun Y.H."/>
            <person name="Ni S.B."/>
            <person name="Chen W.B."/>
            <person name="Zhang X.C."/>
            <person name="Jiao Y.N."/>
            <person name="Eichler E.E."/>
            <person name="Li G.H."/>
            <person name="Liu X."/>
            <person name="Gao L.Z."/>
        </authorList>
    </citation>
    <scope>NUCLEOTIDE SEQUENCE [LARGE SCALE GENOMIC DNA]</scope>
    <source>
        <strain evidence="4">cv. GT1</strain>
        <tissue evidence="3">Leaf</tissue>
    </source>
</reference>
<dbReference type="InterPro" id="IPR042277">
    <property type="entry name" value="IST1-like"/>
</dbReference>
<comment type="similarity">
    <text evidence="1">Belongs to the IST1 family.</text>
</comment>
<gene>
    <name evidence="3" type="ORF">GH714_039209</name>
</gene>
<feature type="compositionally biased region" description="Basic residues" evidence="2">
    <location>
        <begin position="586"/>
        <end position="595"/>
    </location>
</feature>
<dbReference type="Proteomes" id="UP000467840">
    <property type="component" value="Chromosome 16"/>
</dbReference>
<evidence type="ECO:0000256" key="2">
    <source>
        <dbReference type="SAM" id="MobiDB-lite"/>
    </source>
</evidence>
<feature type="compositionally biased region" description="Polar residues" evidence="2">
    <location>
        <begin position="434"/>
        <end position="449"/>
    </location>
</feature>